<name>A0ABP3YR56_9PSEU</name>
<dbReference type="InterPro" id="IPR001387">
    <property type="entry name" value="Cro/C1-type_HTH"/>
</dbReference>
<evidence type="ECO:0000313" key="2">
    <source>
        <dbReference type="EMBL" id="GAA0901232.1"/>
    </source>
</evidence>
<accession>A0ABP3YR56</accession>
<dbReference type="InterPro" id="IPR010982">
    <property type="entry name" value="Lambda_DNA-bd_dom_sf"/>
</dbReference>
<dbReference type="Proteomes" id="UP001499967">
    <property type="component" value="Unassembled WGS sequence"/>
</dbReference>
<comment type="caution">
    <text evidence="2">The sequence shown here is derived from an EMBL/GenBank/DDBJ whole genome shotgun (WGS) entry which is preliminary data.</text>
</comment>
<dbReference type="EMBL" id="BAAAHP010000231">
    <property type="protein sequence ID" value="GAA0901232.1"/>
    <property type="molecule type" value="Genomic_DNA"/>
</dbReference>
<keyword evidence="3" id="KW-1185">Reference proteome</keyword>
<dbReference type="RefSeq" id="WP_343945817.1">
    <property type="nucleotide sequence ID" value="NZ_BAAAHP010000231.1"/>
</dbReference>
<evidence type="ECO:0000313" key="3">
    <source>
        <dbReference type="Proteomes" id="UP001499967"/>
    </source>
</evidence>
<dbReference type="CDD" id="cd00093">
    <property type="entry name" value="HTH_XRE"/>
    <property type="match status" value="1"/>
</dbReference>
<evidence type="ECO:0000259" key="1">
    <source>
        <dbReference type="Pfam" id="PF13443"/>
    </source>
</evidence>
<organism evidence="2 3">
    <name type="scientific">Pseudonocardia zijingensis</name>
    <dbReference type="NCBI Taxonomy" id="153376"/>
    <lineage>
        <taxon>Bacteria</taxon>
        <taxon>Bacillati</taxon>
        <taxon>Actinomycetota</taxon>
        <taxon>Actinomycetes</taxon>
        <taxon>Pseudonocardiales</taxon>
        <taxon>Pseudonocardiaceae</taxon>
        <taxon>Pseudonocardia</taxon>
    </lineage>
</organism>
<protein>
    <recommendedName>
        <fullName evidence="1">HTH cro/C1-type domain-containing protein</fullName>
    </recommendedName>
</protein>
<reference evidence="3" key="1">
    <citation type="journal article" date="2019" name="Int. J. Syst. Evol. Microbiol.">
        <title>The Global Catalogue of Microorganisms (GCM) 10K type strain sequencing project: providing services to taxonomists for standard genome sequencing and annotation.</title>
        <authorList>
            <consortium name="The Broad Institute Genomics Platform"/>
            <consortium name="The Broad Institute Genome Sequencing Center for Infectious Disease"/>
            <person name="Wu L."/>
            <person name="Ma J."/>
        </authorList>
    </citation>
    <scope>NUCLEOTIDE SEQUENCE [LARGE SCALE GENOMIC DNA]</scope>
    <source>
        <strain evidence="3">JCM 11117</strain>
    </source>
</reference>
<dbReference type="SUPFAM" id="SSF47413">
    <property type="entry name" value="lambda repressor-like DNA-binding domains"/>
    <property type="match status" value="1"/>
</dbReference>
<dbReference type="Gene3D" id="1.10.260.40">
    <property type="entry name" value="lambda repressor-like DNA-binding domains"/>
    <property type="match status" value="1"/>
</dbReference>
<proteinExistence type="predicted"/>
<dbReference type="Pfam" id="PF13443">
    <property type="entry name" value="HTH_26"/>
    <property type="match status" value="1"/>
</dbReference>
<feature type="domain" description="HTH cro/C1-type" evidence="1">
    <location>
        <begin position="14"/>
        <end position="64"/>
    </location>
</feature>
<gene>
    <name evidence="2" type="ORF">GCM10009559_67660</name>
</gene>
<sequence length="122" mass="13644">MSGSDWAAVAKAMDRRLNELGMRQRDLAERAHVSQAIVRELQHNTAQRRRSARTLEAISVALGWHPRHLHAVLSGEDPPDHASPASLPVVERLAAIESHLRSIEQRLIDVQSRLDAPPDRSE</sequence>